<keyword evidence="2" id="KW-1277">Toxin-antitoxin system</keyword>
<dbReference type="SUPFAM" id="SSF47598">
    <property type="entry name" value="Ribbon-helix-helix"/>
    <property type="match status" value="1"/>
</dbReference>
<gene>
    <name evidence="3" type="ORF">AD934_01200</name>
</gene>
<dbReference type="InterPro" id="IPR022789">
    <property type="entry name" value="ParD"/>
</dbReference>
<dbReference type="AlphaFoldDB" id="A0A149S7A9"/>
<dbReference type="Proteomes" id="UP000075655">
    <property type="component" value="Unassembled WGS sequence"/>
</dbReference>
<accession>A0A149S7A9</accession>
<organism evidence="3 4">
    <name type="scientific">Gluconobacter oxydans</name>
    <name type="common">Gluconobacter suboxydans</name>
    <dbReference type="NCBI Taxonomy" id="442"/>
    <lineage>
        <taxon>Bacteria</taxon>
        <taxon>Pseudomonadati</taxon>
        <taxon>Pseudomonadota</taxon>
        <taxon>Alphaproteobacteria</taxon>
        <taxon>Acetobacterales</taxon>
        <taxon>Acetobacteraceae</taxon>
        <taxon>Gluconobacter</taxon>
    </lineage>
</organism>
<evidence type="ECO:0000313" key="3">
    <source>
        <dbReference type="EMBL" id="KXV22614.1"/>
    </source>
</evidence>
<dbReference type="PATRIC" id="fig|442.8.peg.1928"/>
<protein>
    <submittedName>
        <fullName evidence="3">Antitoxin</fullName>
    </submittedName>
</protein>
<evidence type="ECO:0000256" key="2">
    <source>
        <dbReference type="ARBA" id="ARBA00022649"/>
    </source>
</evidence>
<evidence type="ECO:0000256" key="1">
    <source>
        <dbReference type="ARBA" id="ARBA00008580"/>
    </source>
</evidence>
<comment type="caution">
    <text evidence="3">The sequence shown here is derived from an EMBL/GenBank/DDBJ whole genome shotgun (WGS) entry which is preliminary data.</text>
</comment>
<dbReference type="NCBIfam" id="TIGR02606">
    <property type="entry name" value="antidote_CC2985"/>
    <property type="match status" value="1"/>
</dbReference>
<comment type="similarity">
    <text evidence="1">Belongs to the ParD antitoxin family.</text>
</comment>
<name>A0A149S7A9_GLUOY</name>
<dbReference type="PANTHER" id="PTHR36582">
    <property type="entry name" value="ANTITOXIN PARD"/>
    <property type="match status" value="1"/>
</dbReference>
<sequence>MSATKPRATSVILGDYYQGFVNAQINAGRYGSTSEAIRAGLRLLEEHDTEIEQIRRALIAGEESGPCTPIDRDAFKAEARARSARRAVVG</sequence>
<evidence type="ECO:0000313" key="4">
    <source>
        <dbReference type="Proteomes" id="UP000075655"/>
    </source>
</evidence>
<reference evidence="3 4" key="1">
    <citation type="submission" date="2015-06" db="EMBL/GenBank/DDBJ databases">
        <title>Improved classification and identification of acetic acid bacteria using matrix-assisted laser desorption/ionization time-of-flight mass spectrometry; Gluconobacter nephelii and Gluconobacter uchimurae are later heterotypic synonyms of Gluconobacter japonicus and Gluconobacter oxydans, respectively.</title>
        <authorList>
            <person name="Li L."/>
            <person name="Cleenwerck I."/>
            <person name="De Vuyst L."/>
            <person name="Vandamme P."/>
        </authorList>
    </citation>
    <scope>NUCLEOTIDE SEQUENCE [LARGE SCALE GENOMIC DNA]</scope>
    <source>
        <strain evidence="3 4">LMG 1676</strain>
    </source>
</reference>
<dbReference type="GO" id="GO:0006355">
    <property type="term" value="P:regulation of DNA-templated transcription"/>
    <property type="evidence" value="ECO:0007669"/>
    <property type="project" value="InterPro"/>
</dbReference>
<dbReference type="EMBL" id="LHZG01000089">
    <property type="protein sequence ID" value="KXV22614.1"/>
    <property type="molecule type" value="Genomic_DNA"/>
</dbReference>
<dbReference type="Pfam" id="PF03693">
    <property type="entry name" value="ParD_antitoxin"/>
    <property type="match status" value="1"/>
</dbReference>
<dbReference type="InterPro" id="IPR038296">
    <property type="entry name" value="ParD_sf"/>
</dbReference>
<dbReference type="RefSeq" id="WP_062499642.1">
    <property type="nucleotide sequence ID" value="NZ_LHZG01000089.1"/>
</dbReference>
<dbReference type="InterPro" id="IPR010985">
    <property type="entry name" value="Ribbon_hlx_hlx"/>
</dbReference>
<dbReference type="PANTHER" id="PTHR36582:SF2">
    <property type="entry name" value="ANTITOXIN PARD"/>
    <property type="match status" value="1"/>
</dbReference>
<dbReference type="Gene3D" id="6.10.10.120">
    <property type="entry name" value="Antitoxin ParD1-like"/>
    <property type="match status" value="1"/>
</dbReference>
<proteinExistence type="inferred from homology"/>